<feature type="compositionally biased region" description="Low complexity" evidence="11">
    <location>
        <begin position="1430"/>
        <end position="1444"/>
    </location>
</feature>
<feature type="compositionally biased region" description="Low complexity" evidence="11">
    <location>
        <begin position="96"/>
        <end position="110"/>
    </location>
</feature>
<keyword evidence="7 10" id="KW-0547">Nucleotide-binding</keyword>
<dbReference type="PANTHER" id="PTHR24058">
    <property type="entry name" value="DUAL SPECIFICITY PROTEIN KINASE"/>
    <property type="match status" value="1"/>
</dbReference>
<dbReference type="FunFam" id="1.10.510.10:FF:000380">
    <property type="entry name" value="Serine/threonine-protein kinase ppk15"/>
    <property type="match status" value="1"/>
</dbReference>
<dbReference type="Gene3D" id="1.10.510.10">
    <property type="entry name" value="Transferase(Phosphotransferase) domain 1"/>
    <property type="match status" value="1"/>
</dbReference>
<dbReference type="PROSITE" id="PS50011">
    <property type="entry name" value="PROTEIN_KINASE_DOM"/>
    <property type="match status" value="1"/>
</dbReference>
<feature type="compositionally biased region" description="Low complexity" evidence="11">
    <location>
        <begin position="1037"/>
        <end position="1059"/>
    </location>
</feature>
<comment type="similarity">
    <text evidence="2">Belongs to the protein kinase superfamily. CMGC Ser/Thr protein kinase family. MNB/DYRK subfamily.</text>
</comment>
<feature type="region of interest" description="Disordered" evidence="11">
    <location>
        <begin position="1"/>
        <end position="20"/>
    </location>
</feature>
<dbReference type="SUPFAM" id="SSF56112">
    <property type="entry name" value="Protein kinase-like (PK-like)"/>
    <property type="match status" value="1"/>
</dbReference>
<dbReference type="Proteomes" id="UP001342314">
    <property type="component" value="Unassembled WGS sequence"/>
</dbReference>
<evidence type="ECO:0000256" key="1">
    <source>
        <dbReference type="ARBA" id="ARBA00004496"/>
    </source>
</evidence>
<comment type="caution">
    <text evidence="13">The sequence shown here is derived from an EMBL/GenBank/DDBJ whole genome shotgun (WGS) entry which is preliminary data.</text>
</comment>
<feature type="region of interest" description="Disordered" evidence="11">
    <location>
        <begin position="322"/>
        <end position="565"/>
    </location>
</feature>
<evidence type="ECO:0000313" key="14">
    <source>
        <dbReference type="Proteomes" id="UP001342314"/>
    </source>
</evidence>
<dbReference type="EMBL" id="BQKY01000008">
    <property type="protein sequence ID" value="GJN91186.1"/>
    <property type="molecule type" value="Genomic_DNA"/>
</dbReference>
<evidence type="ECO:0000256" key="11">
    <source>
        <dbReference type="SAM" id="MobiDB-lite"/>
    </source>
</evidence>
<feature type="compositionally biased region" description="Gly residues" evidence="11">
    <location>
        <begin position="1419"/>
        <end position="1429"/>
    </location>
</feature>
<feature type="region of interest" description="Disordered" evidence="11">
    <location>
        <begin position="1024"/>
        <end position="1110"/>
    </location>
</feature>
<dbReference type="InterPro" id="IPR017441">
    <property type="entry name" value="Protein_kinase_ATP_BS"/>
</dbReference>
<dbReference type="InterPro" id="IPR008271">
    <property type="entry name" value="Ser/Thr_kinase_AS"/>
</dbReference>
<dbReference type="GO" id="GO:0005524">
    <property type="term" value="F:ATP binding"/>
    <property type="evidence" value="ECO:0007669"/>
    <property type="project" value="UniProtKB-UniRule"/>
</dbReference>
<keyword evidence="6" id="KW-0808">Transferase</keyword>
<feature type="region of interest" description="Disordered" evidence="11">
    <location>
        <begin position="31"/>
        <end position="260"/>
    </location>
</feature>
<feature type="compositionally biased region" description="Low complexity" evidence="11">
    <location>
        <begin position="354"/>
        <end position="367"/>
    </location>
</feature>
<feature type="region of interest" description="Disordered" evidence="11">
    <location>
        <begin position="1377"/>
        <end position="1444"/>
    </location>
</feature>
<feature type="compositionally biased region" description="Low complexity" evidence="11">
    <location>
        <begin position="1076"/>
        <end position="1104"/>
    </location>
</feature>
<keyword evidence="3" id="KW-0963">Cytoplasm</keyword>
<dbReference type="SMART" id="SM00220">
    <property type="entry name" value="S_TKc"/>
    <property type="match status" value="1"/>
</dbReference>
<reference evidence="13 14" key="1">
    <citation type="submission" date="2021-12" db="EMBL/GenBank/DDBJ databases">
        <title>High titer production of polyol ester of fatty acids by Rhodotorula paludigena BS15 towards product separation-free biomass refinery.</title>
        <authorList>
            <person name="Mano J."/>
            <person name="Ono H."/>
            <person name="Tanaka T."/>
            <person name="Naito K."/>
            <person name="Sushida H."/>
            <person name="Ike M."/>
            <person name="Tokuyasu K."/>
            <person name="Kitaoka M."/>
        </authorList>
    </citation>
    <scope>NUCLEOTIDE SEQUENCE [LARGE SCALE GENOMIC DNA]</scope>
    <source>
        <strain evidence="13 14">BS15</strain>
    </source>
</reference>
<dbReference type="Pfam" id="PF00069">
    <property type="entry name" value="Pkinase"/>
    <property type="match status" value="1"/>
</dbReference>
<dbReference type="FunFam" id="3.30.200.20:FF:000087">
    <property type="entry name" value="Dual specificity tyrosine-phosphorylation-regulated kinase 1A"/>
    <property type="match status" value="1"/>
</dbReference>
<keyword evidence="5" id="KW-0597">Phosphoprotein</keyword>
<dbReference type="InterPro" id="IPR050494">
    <property type="entry name" value="Ser_Thr_dual-spec_kinase"/>
</dbReference>
<dbReference type="GO" id="GO:0004713">
    <property type="term" value="F:protein tyrosine kinase activity"/>
    <property type="evidence" value="ECO:0007669"/>
    <property type="project" value="TreeGrafter"/>
</dbReference>
<evidence type="ECO:0000256" key="8">
    <source>
        <dbReference type="ARBA" id="ARBA00022777"/>
    </source>
</evidence>
<name>A0AAV5GF70_9BASI</name>
<dbReference type="PANTHER" id="PTHR24058:SF17">
    <property type="entry name" value="HOMEODOMAIN INTERACTING PROTEIN KINASE, ISOFORM D"/>
    <property type="match status" value="1"/>
</dbReference>
<evidence type="ECO:0000256" key="7">
    <source>
        <dbReference type="ARBA" id="ARBA00022741"/>
    </source>
</evidence>
<feature type="compositionally biased region" description="Low complexity" evidence="11">
    <location>
        <begin position="432"/>
        <end position="443"/>
    </location>
</feature>
<protein>
    <recommendedName>
        <fullName evidence="12">Protein kinase domain-containing protein</fullName>
    </recommendedName>
</protein>
<keyword evidence="4" id="KW-0723">Serine/threonine-protein kinase</keyword>
<feature type="compositionally biased region" description="Low complexity" evidence="11">
    <location>
        <begin position="464"/>
        <end position="478"/>
    </location>
</feature>
<accession>A0AAV5GF70</accession>
<dbReference type="InterPro" id="IPR011009">
    <property type="entry name" value="Kinase-like_dom_sf"/>
</dbReference>
<dbReference type="Gene3D" id="3.30.200.20">
    <property type="entry name" value="Phosphorylase Kinase, domain 1"/>
    <property type="match status" value="1"/>
</dbReference>
<feature type="compositionally biased region" description="Low complexity" evidence="11">
    <location>
        <begin position="517"/>
        <end position="529"/>
    </location>
</feature>
<gene>
    <name evidence="13" type="ORF">Rhopal_004204-T1</name>
</gene>
<dbReference type="InterPro" id="IPR000719">
    <property type="entry name" value="Prot_kinase_dom"/>
</dbReference>
<evidence type="ECO:0000256" key="4">
    <source>
        <dbReference type="ARBA" id="ARBA00022527"/>
    </source>
</evidence>
<feature type="compositionally biased region" description="Low complexity" evidence="11">
    <location>
        <begin position="31"/>
        <end position="68"/>
    </location>
</feature>
<feature type="compositionally biased region" description="Polar residues" evidence="11">
    <location>
        <begin position="1407"/>
        <end position="1416"/>
    </location>
</feature>
<evidence type="ECO:0000256" key="10">
    <source>
        <dbReference type="PROSITE-ProRule" id="PRU10141"/>
    </source>
</evidence>
<feature type="compositionally biased region" description="Low complexity" evidence="11">
    <location>
        <begin position="138"/>
        <end position="154"/>
    </location>
</feature>
<feature type="compositionally biased region" description="Polar residues" evidence="11">
    <location>
        <begin position="491"/>
        <end position="516"/>
    </location>
</feature>
<feature type="binding site" evidence="10">
    <location>
        <position position="706"/>
    </location>
    <ligand>
        <name>ATP</name>
        <dbReference type="ChEBI" id="CHEBI:30616"/>
    </ligand>
</feature>
<dbReference type="PROSITE" id="PS00108">
    <property type="entry name" value="PROTEIN_KINASE_ST"/>
    <property type="match status" value="1"/>
</dbReference>
<dbReference type="CDD" id="cd14212">
    <property type="entry name" value="PKc_YAK1"/>
    <property type="match status" value="1"/>
</dbReference>
<evidence type="ECO:0000256" key="6">
    <source>
        <dbReference type="ARBA" id="ARBA00022679"/>
    </source>
</evidence>
<organism evidence="13 14">
    <name type="scientific">Rhodotorula paludigena</name>
    <dbReference type="NCBI Taxonomy" id="86838"/>
    <lineage>
        <taxon>Eukaryota</taxon>
        <taxon>Fungi</taxon>
        <taxon>Dikarya</taxon>
        <taxon>Basidiomycota</taxon>
        <taxon>Pucciniomycotina</taxon>
        <taxon>Microbotryomycetes</taxon>
        <taxon>Sporidiobolales</taxon>
        <taxon>Sporidiobolaceae</taxon>
        <taxon>Rhodotorula</taxon>
    </lineage>
</organism>
<dbReference type="PROSITE" id="PS00107">
    <property type="entry name" value="PROTEIN_KINASE_ATP"/>
    <property type="match status" value="1"/>
</dbReference>
<proteinExistence type="inferred from homology"/>
<feature type="domain" description="Protein kinase" evidence="12">
    <location>
        <begin position="677"/>
        <end position="1008"/>
    </location>
</feature>
<feature type="compositionally biased region" description="Low complexity" evidence="11">
    <location>
        <begin position="11"/>
        <end position="20"/>
    </location>
</feature>
<feature type="compositionally biased region" description="Low complexity" evidence="11">
    <location>
        <begin position="213"/>
        <end position="232"/>
    </location>
</feature>
<evidence type="ECO:0000259" key="12">
    <source>
        <dbReference type="PROSITE" id="PS50011"/>
    </source>
</evidence>
<keyword evidence="8" id="KW-0418">Kinase</keyword>
<feature type="compositionally biased region" description="Low complexity" evidence="11">
    <location>
        <begin position="381"/>
        <end position="396"/>
    </location>
</feature>
<dbReference type="GO" id="GO:0004674">
    <property type="term" value="F:protein serine/threonine kinase activity"/>
    <property type="evidence" value="ECO:0007669"/>
    <property type="project" value="UniProtKB-KW"/>
</dbReference>
<feature type="compositionally biased region" description="Polar residues" evidence="11">
    <location>
        <begin position="322"/>
        <end position="333"/>
    </location>
</feature>
<dbReference type="GO" id="GO:0005737">
    <property type="term" value="C:cytoplasm"/>
    <property type="evidence" value="ECO:0007669"/>
    <property type="project" value="UniProtKB-SubCell"/>
</dbReference>
<evidence type="ECO:0000256" key="9">
    <source>
        <dbReference type="ARBA" id="ARBA00022840"/>
    </source>
</evidence>
<evidence type="ECO:0000256" key="5">
    <source>
        <dbReference type="ARBA" id="ARBA00022553"/>
    </source>
</evidence>
<comment type="subcellular location">
    <subcellularLocation>
        <location evidence="1">Cytoplasm</location>
    </subcellularLocation>
</comment>
<sequence>MAPRPLSFLYSSSSPAQQPALAPALPFSALDAAPASSSSSSSSTHGASHPPPSSGAWVVPVSPASSSGHSHHHAHSLDRAHTALHLGHHHPPPLPQAAFAGPPHGRSLSLSRRRDPPASPPALTSRSYRQAHDLERGSLFPAPASPSSLGAAAPALPPQPALVSTSPSSNSLDPFSAQLAPPQGHRQTRSVGRAPSLSHLGSPASTVPPPPLSSRARASSNAASMLASPSSSDAQGRPRESSTSRAMAYSPLPPPANAIQDQVMTPYGSVGSTGLSALAYRASPGAPGAAGDAGTPMRRGISYDGAAGSRASTAGSLIPGTYTPSTVSSQSLQAGAAGGGGRDAYSPMVGVQHSGSASASTSASTSSPRLLPTAPSPSRPYSPSHYAAQQQQQHHPTSLSPGGFASALPPQQQQPPPPSSFYPQHIAQSYTGASSSAVGGASPLLPPSAPPSAGGPSHGHHPQQQHQQPSLQRAASLSSHHHSHSYSHAANPSTPFYSPIGSHSTSTTDLRNLSLGSSSSAAPSQQQQQPRRRKKGLMRVGDVSEVERAGVTRGGQPKGRRADPAGGFVSVRRGLSSACFWAARHLTECLARLINTGHFADALAFPPPMQPLKALTTSLPETYHLVNPAFVYETSRNPRRVLTKPSKPASNDGFDNEDSDYILYVNDVLGPEDKDRYLILDVLGQGTFGQVVKCQNMKTHEIVAVKVVKNKPAYFQQSMMEVTILELINNQWDKDDEHHMLRLKDTFIHHSHLCLVFELLSNNLYELIKQNSFRGLSTSLVRVFTAQLLDALSVLNEAKIIHCDLKPENILLKSLQSPTIKVIDFGSACHEKQTVYTYIQSRFYRSPEVILSLPYSSMIDMWSLGCICVELFLGLPLFPGTSEFNQITRIVEMLGMPPDPMLDKGKQTSHFFETFADEYGRRRYRLKSLERYSQEFKVQEQPSKKYFSASTLPEIIKQYPIVRQGLKEAEVDKEMRNRIAFIDFVQGLLHLDPEQRWTPQQARLHPFVLGEPLLAPFVPPPRHLVSKGAAPSPTEIAAAKQQQQHQAAQAAQQQAQRQQALRHQSYGGMQPPPAQGQPRQGYQQHLQQQQGYALSQQQQQQRGSNNPYGIDAGQAQAYAVQQQARQAAQQPSLYGAAAGGFAPRTAPPTALGGGPAPAGVANPPAVHHQYGVGRQRSGTHGAHDALPPALQKLGHELTAGLGAGQSITPVLRREDQWQAWEQQYGSGAGGVARRVSVSGRHPHLNLLQEQAESGLHSWNSPVRAKPPPSQPPAALYSPAQGGPPGYYASPLQPQASQFSVVVDPSQPGASGSARPQSDLFDPIGGIAPPPLAYAAGNPSARYAPYPGSALAPPPGAGIPLSSAPPALDASPPTAFDVFGASPAHPQQPPHPAAGAMGGGHDPLAQYQPLQPYTSPSLGRGAGGAGGNGAAYGQQGQGQQPRGLW</sequence>
<evidence type="ECO:0000256" key="3">
    <source>
        <dbReference type="ARBA" id="ARBA00022490"/>
    </source>
</evidence>
<feature type="region of interest" description="Disordered" evidence="11">
    <location>
        <begin position="1254"/>
        <end position="1324"/>
    </location>
</feature>
<evidence type="ECO:0000313" key="13">
    <source>
        <dbReference type="EMBL" id="GJN91186.1"/>
    </source>
</evidence>
<keyword evidence="14" id="KW-1185">Reference proteome</keyword>
<evidence type="ECO:0000256" key="2">
    <source>
        <dbReference type="ARBA" id="ARBA00008867"/>
    </source>
</evidence>
<keyword evidence="9 10" id="KW-0067">ATP-binding</keyword>
<feature type="compositionally biased region" description="Polar residues" evidence="11">
    <location>
        <begin position="163"/>
        <end position="173"/>
    </location>
</feature>
<dbReference type="GO" id="GO:0005634">
    <property type="term" value="C:nucleus"/>
    <property type="evidence" value="ECO:0007669"/>
    <property type="project" value="TreeGrafter"/>
</dbReference>